<organism evidence="2 3">
    <name type="scientific">Lonsdalea britannica</name>
    <dbReference type="NCBI Taxonomy" id="1082704"/>
    <lineage>
        <taxon>Bacteria</taxon>
        <taxon>Pseudomonadati</taxon>
        <taxon>Pseudomonadota</taxon>
        <taxon>Gammaproteobacteria</taxon>
        <taxon>Enterobacterales</taxon>
        <taxon>Pectobacteriaceae</taxon>
        <taxon>Lonsdalea</taxon>
    </lineage>
</organism>
<dbReference type="SUPFAM" id="SSF100950">
    <property type="entry name" value="NagB/RpiA/CoA transferase-like"/>
    <property type="match status" value="1"/>
</dbReference>
<dbReference type="InterPro" id="IPR024185">
    <property type="entry name" value="FTHF_cligase-like_sf"/>
</dbReference>
<dbReference type="InterPro" id="IPR003741">
    <property type="entry name" value="LUD_dom"/>
</dbReference>
<keyword evidence="3" id="KW-1185">Reference proteome</keyword>
<dbReference type="AlphaFoldDB" id="A0AAD0SI41"/>
<feature type="domain" description="LUD" evidence="1">
    <location>
        <begin position="73"/>
        <end position="242"/>
    </location>
</feature>
<evidence type="ECO:0000313" key="2">
    <source>
        <dbReference type="EMBL" id="AXW88169.1"/>
    </source>
</evidence>
<dbReference type="PANTHER" id="PTHR43682:SF1">
    <property type="entry name" value="LACTATE UTILIZATION PROTEIN C"/>
    <property type="match status" value="1"/>
</dbReference>
<evidence type="ECO:0000313" key="3">
    <source>
        <dbReference type="Proteomes" id="UP000263881"/>
    </source>
</evidence>
<dbReference type="Proteomes" id="UP000263881">
    <property type="component" value="Chromosome"/>
</dbReference>
<name>A0AAD0SI41_9GAMM</name>
<dbReference type="EMBL" id="CP023009">
    <property type="protein sequence ID" value="AXW88169.1"/>
    <property type="molecule type" value="Genomic_DNA"/>
</dbReference>
<sequence length="245" mass="26620">MGNANRDTFLAQIAQQLGRPVRHQPAAVPPPVCRYEKTRLADLSLQQRCDAFVKLAQETLKVTCRLTSEQHAAQAARELCQHYIDNREQQRAQHEGQPPVVISGDARLQALGITTALQDGFAAQEWDATQGEENIHAAEQADVGVVFAEYGLTESGGVVLFSAPERPRSLSLLPPSSIFVVRKSTLLPRVAQLAERLHQMAQAGERMPSCINLIGGPSSTADIELSKVIGVHGPVNAAYLIIEDC</sequence>
<reference evidence="2 3" key="1">
    <citation type="submission" date="2017-08" db="EMBL/GenBank/DDBJ databases">
        <title>Comparative genomics of bacteria isolated from necrotic lesions of AOD affected trees.</title>
        <authorList>
            <person name="Doonan J."/>
            <person name="Denman S."/>
            <person name="McDonald J.E."/>
        </authorList>
    </citation>
    <scope>NUCLEOTIDE SEQUENCE [LARGE SCALE GENOMIC DNA]</scope>
    <source>
        <strain evidence="2 3">477</strain>
    </source>
</reference>
<dbReference type="InterPro" id="IPR037171">
    <property type="entry name" value="NagB/RpiA_transferase-like"/>
</dbReference>
<dbReference type="Gene3D" id="3.40.50.10420">
    <property type="entry name" value="NagB/RpiA/CoA transferase-like"/>
    <property type="match status" value="1"/>
</dbReference>
<dbReference type="RefSeq" id="WP_094117510.1">
    <property type="nucleotide sequence ID" value="NZ_CP023009.1"/>
</dbReference>
<proteinExistence type="predicted"/>
<gene>
    <name evidence="2" type="ORF">CKQ53_15120</name>
</gene>
<protein>
    <submittedName>
        <fullName evidence="2">Lactate utilization protein C</fullName>
    </submittedName>
</protein>
<dbReference type="KEGG" id="lbq:CKQ53_15120"/>
<evidence type="ECO:0000259" key="1">
    <source>
        <dbReference type="Pfam" id="PF02589"/>
    </source>
</evidence>
<dbReference type="PANTHER" id="PTHR43682">
    <property type="entry name" value="LACTATE UTILIZATION PROTEIN C"/>
    <property type="match status" value="1"/>
</dbReference>
<accession>A0AAD0SI41</accession>
<dbReference type="Pfam" id="PF02589">
    <property type="entry name" value="LUD_dom"/>
    <property type="match status" value="1"/>
</dbReference>